<evidence type="ECO:0000313" key="2">
    <source>
        <dbReference type="Proteomes" id="UP001258181"/>
    </source>
</evidence>
<evidence type="ECO:0000313" key="1">
    <source>
        <dbReference type="EMBL" id="MDR7072832.1"/>
    </source>
</evidence>
<evidence type="ECO:0008006" key="3">
    <source>
        <dbReference type="Google" id="ProtNLM"/>
    </source>
</evidence>
<organism evidence="1 2">
    <name type="scientific">Fictibacillus barbaricus</name>
    <dbReference type="NCBI Taxonomy" id="182136"/>
    <lineage>
        <taxon>Bacteria</taxon>
        <taxon>Bacillati</taxon>
        <taxon>Bacillota</taxon>
        <taxon>Bacilli</taxon>
        <taxon>Bacillales</taxon>
        <taxon>Fictibacillaceae</taxon>
        <taxon>Fictibacillus</taxon>
    </lineage>
</organism>
<keyword evidence="2" id="KW-1185">Reference proteome</keyword>
<dbReference type="EMBL" id="JAVDWA010000002">
    <property type="protein sequence ID" value="MDR7072832.1"/>
    <property type="molecule type" value="Genomic_DNA"/>
</dbReference>
<dbReference type="RefSeq" id="WP_310258128.1">
    <property type="nucleotide sequence ID" value="NZ_JAVDWA010000002.1"/>
</dbReference>
<proteinExistence type="predicted"/>
<accession>A0ABU1U076</accession>
<name>A0ABU1U076_9BACL</name>
<gene>
    <name evidence="1" type="ORF">J2X07_001809</name>
</gene>
<protein>
    <recommendedName>
        <fullName evidence="3">Lipoprotein</fullName>
    </recommendedName>
</protein>
<sequence length="138" mass="16603">MKLSYTYVFVIILFQLTGCFNQSVYREEEDSARFEPREYYRNHIRFSDAGYYSATSLADEMKREITNENLVKHAIVIKQDKTYIVALQLKAYHYKKGLILSSQYKKYWEEKWKVPIEVTYTPSDYRRAENLLKTKKRA</sequence>
<reference evidence="1 2" key="1">
    <citation type="submission" date="2023-07" db="EMBL/GenBank/DDBJ databases">
        <title>Sorghum-associated microbial communities from plants grown in Nebraska, USA.</title>
        <authorList>
            <person name="Schachtman D."/>
        </authorList>
    </citation>
    <scope>NUCLEOTIDE SEQUENCE [LARGE SCALE GENOMIC DNA]</scope>
    <source>
        <strain evidence="1 2">BE211</strain>
    </source>
</reference>
<dbReference type="Proteomes" id="UP001258181">
    <property type="component" value="Unassembled WGS sequence"/>
</dbReference>
<comment type="caution">
    <text evidence="1">The sequence shown here is derived from an EMBL/GenBank/DDBJ whole genome shotgun (WGS) entry which is preliminary data.</text>
</comment>